<dbReference type="PROSITE" id="PS51094">
    <property type="entry name" value="PTS_EIIA_TYPE_2"/>
    <property type="match status" value="1"/>
</dbReference>
<name>A0A0N0GPI4_9NEIS</name>
<dbReference type="RefSeq" id="WP_053937329.1">
    <property type="nucleotide sequence ID" value="NZ_LAQT01000006.1"/>
</dbReference>
<dbReference type="SUPFAM" id="SSF55804">
    <property type="entry name" value="Phoshotransferase/anion transport protein"/>
    <property type="match status" value="1"/>
</dbReference>
<keyword evidence="2" id="KW-0808">Transferase</keyword>
<dbReference type="InterPro" id="IPR002178">
    <property type="entry name" value="PTS_EIIA_type-2_dom"/>
</dbReference>
<dbReference type="PROSITE" id="PS00372">
    <property type="entry name" value="PTS_EIIA_TYPE_2_HIS"/>
    <property type="match status" value="1"/>
</dbReference>
<dbReference type="AlphaFoldDB" id="A0A0N0GPI4"/>
<organism evidence="2 3">
    <name type="scientific">Amantichitinum ursilacus</name>
    <dbReference type="NCBI Taxonomy" id="857265"/>
    <lineage>
        <taxon>Bacteria</taxon>
        <taxon>Pseudomonadati</taxon>
        <taxon>Pseudomonadota</taxon>
        <taxon>Betaproteobacteria</taxon>
        <taxon>Neisseriales</taxon>
        <taxon>Chitinibacteraceae</taxon>
        <taxon>Amantichitinum</taxon>
    </lineage>
</organism>
<comment type="caution">
    <text evidence="2">The sequence shown here is derived from an EMBL/GenBank/DDBJ whole genome shotgun (WGS) entry which is preliminary data.</text>
</comment>
<dbReference type="EC" id="2.7.1.-" evidence="2"/>
<sequence>MATLADLCPVQQIVLDAPLTDRNALLTYCANLAAPATGVRASVLLQQLQDRERIGPTSLGRGVAIPHARIAGLAAPYLLFVRTLQAIDCDAPDGKAVQDFFVLLMPAKTVQLHLQVLADLVSALHDRYFRQALHAATSAPAINLLLSSMPVRTLAQRQQQEARA</sequence>
<keyword evidence="3" id="KW-1185">Reference proteome</keyword>
<dbReference type="PANTHER" id="PTHR47738">
    <property type="entry name" value="PTS SYSTEM FRUCTOSE-LIKE EIIA COMPONENT-RELATED"/>
    <property type="match status" value="1"/>
</dbReference>
<dbReference type="InterPro" id="IPR016152">
    <property type="entry name" value="PTrfase/Anion_transptr"/>
</dbReference>
<dbReference type="Proteomes" id="UP000037939">
    <property type="component" value="Unassembled WGS sequence"/>
</dbReference>
<evidence type="ECO:0000259" key="1">
    <source>
        <dbReference type="PROSITE" id="PS51094"/>
    </source>
</evidence>
<dbReference type="Gene3D" id="3.40.930.10">
    <property type="entry name" value="Mannitol-specific EII, Chain A"/>
    <property type="match status" value="1"/>
</dbReference>
<accession>A0A0N0GPI4</accession>
<protein>
    <submittedName>
        <fullName evidence="2">Nitrogen regulatory protein</fullName>
        <ecNumber evidence="2">2.7.1.-</ecNumber>
    </submittedName>
</protein>
<dbReference type="InterPro" id="IPR051541">
    <property type="entry name" value="PTS_SugarTrans_NitroReg"/>
</dbReference>
<dbReference type="GO" id="GO:0016740">
    <property type="term" value="F:transferase activity"/>
    <property type="evidence" value="ECO:0007669"/>
    <property type="project" value="UniProtKB-KW"/>
</dbReference>
<dbReference type="Pfam" id="PF00359">
    <property type="entry name" value="PTS_EIIA_2"/>
    <property type="match status" value="1"/>
</dbReference>
<evidence type="ECO:0000313" key="3">
    <source>
        <dbReference type="Proteomes" id="UP000037939"/>
    </source>
</evidence>
<feature type="domain" description="PTS EIIA type-2" evidence="1">
    <location>
        <begin position="6"/>
        <end position="149"/>
    </location>
</feature>
<reference evidence="2 3" key="1">
    <citation type="submission" date="2015-07" db="EMBL/GenBank/DDBJ databases">
        <title>Draft genome sequence of the Amantichitinum ursilacus IGB-41, a new chitin-degrading bacterium.</title>
        <authorList>
            <person name="Kirstahler P."/>
            <person name="Guenther M."/>
            <person name="Grumaz C."/>
            <person name="Rupp S."/>
            <person name="Zibek S."/>
            <person name="Sohn K."/>
        </authorList>
    </citation>
    <scope>NUCLEOTIDE SEQUENCE [LARGE SCALE GENOMIC DNA]</scope>
    <source>
        <strain evidence="2 3">IGB-41</strain>
    </source>
</reference>
<dbReference type="GO" id="GO:0030295">
    <property type="term" value="F:protein kinase activator activity"/>
    <property type="evidence" value="ECO:0007669"/>
    <property type="project" value="TreeGrafter"/>
</dbReference>
<dbReference type="EMBL" id="LAQT01000006">
    <property type="protein sequence ID" value="KPC53508.1"/>
    <property type="molecule type" value="Genomic_DNA"/>
</dbReference>
<dbReference type="STRING" id="857265.WG78_08305"/>
<evidence type="ECO:0000313" key="2">
    <source>
        <dbReference type="EMBL" id="KPC53508.1"/>
    </source>
</evidence>
<dbReference type="PANTHER" id="PTHR47738:SF1">
    <property type="entry name" value="NITROGEN REGULATORY PROTEIN"/>
    <property type="match status" value="1"/>
</dbReference>
<gene>
    <name evidence="2" type="primary">ptsN_2</name>
    <name evidence="2" type="ORF">WG78_08305</name>
</gene>
<proteinExistence type="predicted"/>